<comment type="catalytic activity">
    <reaction evidence="8">
        <text>6-carboxy-5,6,7,8-tetrahydropterin + H(+) = 7-carboxy-7-carbaguanine + NH4(+)</text>
        <dbReference type="Rhea" id="RHEA:27974"/>
        <dbReference type="ChEBI" id="CHEBI:15378"/>
        <dbReference type="ChEBI" id="CHEBI:28938"/>
        <dbReference type="ChEBI" id="CHEBI:61032"/>
        <dbReference type="ChEBI" id="CHEBI:61036"/>
        <dbReference type="EC" id="4.3.99.3"/>
    </reaction>
</comment>
<dbReference type="GO" id="GO:1904047">
    <property type="term" value="F:S-adenosyl-L-methionine binding"/>
    <property type="evidence" value="ECO:0007669"/>
    <property type="project" value="UniProtKB-UniRule"/>
</dbReference>
<dbReference type="EMBL" id="MEUJ01000004">
    <property type="protein sequence ID" value="OGC40139.1"/>
    <property type="molecule type" value="Genomic_DNA"/>
</dbReference>
<evidence type="ECO:0000256" key="6">
    <source>
        <dbReference type="ARBA" id="ARBA00023014"/>
    </source>
</evidence>
<feature type="binding site" evidence="8">
    <location>
        <position position="36"/>
    </location>
    <ligand>
        <name>[4Fe-4S] cluster</name>
        <dbReference type="ChEBI" id="CHEBI:49883"/>
        <note>4Fe-4S-S-AdoMet</note>
    </ligand>
</feature>
<evidence type="ECO:0000256" key="4">
    <source>
        <dbReference type="ARBA" id="ARBA00022842"/>
    </source>
</evidence>
<dbReference type="Gene3D" id="3.20.20.70">
    <property type="entry name" value="Aldolase class I"/>
    <property type="match status" value="1"/>
</dbReference>
<keyword evidence="4 8" id="KW-0460">Magnesium</keyword>
<reference evidence="10 11" key="1">
    <citation type="journal article" date="2016" name="Nat. Commun.">
        <title>Thousands of microbial genomes shed light on interconnected biogeochemical processes in an aquifer system.</title>
        <authorList>
            <person name="Anantharaman K."/>
            <person name="Brown C.T."/>
            <person name="Hug L.A."/>
            <person name="Sharon I."/>
            <person name="Castelle C.J."/>
            <person name="Probst A.J."/>
            <person name="Thomas B.C."/>
            <person name="Singh A."/>
            <person name="Wilkins M.J."/>
            <person name="Karaoz U."/>
            <person name="Brodie E.L."/>
            <person name="Williams K.H."/>
            <person name="Hubbard S.S."/>
            <person name="Banfield J.F."/>
        </authorList>
    </citation>
    <scope>NUCLEOTIDE SEQUENCE [LARGE SCALE GENOMIC DNA]</scope>
</reference>
<evidence type="ECO:0000313" key="11">
    <source>
        <dbReference type="Proteomes" id="UP000179242"/>
    </source>
</evidence>
<dbReference type="SUPFAM" id="SSF102114">
    <property type="entry name" value="Radical SAM enzymes"/>
    <property type="match status" value="1"/>
</dbReference>
<dbReference type="GO" id="GO:0000287">
    <property type="term" value="F:magnesium ion binding"/>
    <property type="evidence" value="ECO:0007669"/>
    <property type="project" value="UniProtKB-UniRule"/>
</dbReference>
<dbReference type="GO" id="GO:0016840">
    <property type="term" value="F:carbon-nitrogen lyase activity"/>
    <property type="evidence" value="ECO:0007669"/>
    <property type="project" value="UniProtKB-UniRule"/>
</dbReference>
<comment type="cofactor">
    <cofactor evidence="8">
        <name>[4Fe-4S] cluster</name>
        <dbReference type="ChEBI" id="CHEBI:49883"/>
    </cofactor>
    <text evidence="8">Binds 1 [4Fe-4S] cluster. The cluster is coordinated with 3 cysteines and an exchangeable S-adenosyl-L-methionine.</text>
</comment>
<dbReference type="InterPro" id="IPR058240">
    <property type="entry name" value="rSAM_sf"/>
</dbReference>
<keyword evidence="3 8" id="KW-0479">Metal-binding</keyword>
<feature type="binding site" evidence="8">
    <location>
        <begin position="13"/>
        <end position="15"/>
    </location>
    <ligand>
        <name>substrate</name>
    </ligand>
</feature>
<feature type="binding site" evidence="8">
    <location>
        <position position="39"/>
    </location>
    <ligand>
        <name>[4Fe-4S] cluster</name>
        <dbReference type="ChEBI" id="CHEBI:49883"/>
        <note>4Fe-4S-S-AdoMet</note>
    </ligand>
</feature>
<proteinExistence type="inferred from homology"/>
<comment type="subunit">
    <text evidence="8">Homodimer.</text>
</comment>
<dbReference type="PANTHER" id="PTHR42836">
    <property type="entry name" value="7-CARBOXY-7-DEAZAGUANINE SYNTHASE"/>
    <property type="match status" value="1"/>
</dbReference>
<dbReference type="SFLD" id="SFLDS00029">
    <property type="entry name" value="Radical_SAM"/>
    <property type="match status" value="1"/>
</dbReference>
<feature type="binding site" evidence="8">
    <location>
        <begin position="38"/>
        <end position="40"/>
    </location>
    <ligand>
        <name>S-adenosyl-L-methionine</name>
        <dbReference type="ChEBI" id="CHEBI:59789"/>
    </ligand>
</feature>
<keyword evidence="7 8" id="KW-0456">Lyase</keyword>
<comment type="pathway">
    <text evidence="8">Purine metabolism; 7-cyano-7-deazaguanine biosynthesis.</text>
</comment>
<keyword evidence="2 8" id="KW-0949">S-adenosyl-L-methionine</keyword>
<feature type="binding site" evidence="8">
    <location>
        <position position="32"/>
    </location>
    <ligand>
        <name>[4Fe-4S] cluster</name>
        <dbReference type="ChEBI" id="CHEBI:49883"/>
        <note>4Fe-4S-S-AdoMet</note>
    </ligand>
</feature>
<feature type="binding site" evidence="8">
    <location>
        <position position="41"/>
    </location>
    <ligand>
        <name>Mg(2+)</name>
        <dbReference type="ChEBI" id="CHEBI:18420"/>
    </ligand>
</feature>
<comment type="caution">
    <text evidence="10">The sequence shown here is derived from an EMBL/GenBank/DDBJ whole genome shotgun (WGS) entry which is preliminary data.</text>
</comment>
<comment type="function">
    <text evidence="8">Catalyzes the complex heterocyclic radical-mediated conversion of 6-carboxy-5,6,7,8-tetrahydropterin (CPH4) to 7-carboxy-7-deazaguanine (CDG), a step common to the biosynthetic pathways of all 7-deazapurine-containing compounds.</text>
</comment>
<dbReference type="CDD" id="cd01335">
    <property type="entry name" value="Radical_SAM"/>
    <property type="match status" value="1"/>
</dbReference>
<dbReference type="UniPathway" id="UPA00391"/>
<comment type="similarity">
    <text evidence="8">Belongs to the radical SAM superfamily. 7-carboxy-7-deazaguanine synthase family.</text>
</comment>
<evidence type="ECO:0000256" key="8">
    <source>
        <dbReference type="HAMAP-Rule" id="MF_00917"/>
    </source>
</evidence>
<accession>A0A1F4U5I7</accession>
<protein>
    <recommendedName>
        <fullName evidence="8">7-carboxy-7-deazaguanine synthase</fullName>
        <shortName evidence="8">CDG synthase</shortName>
        <ecNumber evidence="8">4.3.99.3</ecNumber>
    </recommendedName>
    <alternativeName>
        <fullName evidence="8">Queuosine biosynthesis protein QueE</fullName>
    </alternativeName>
</protein>
<dbReference type="Proteomes" id="UP000179242">
    <property type="component" value="Unassembled WGS sequence"/>
</dbReference>
<dbReference type="AlphaFoldDB" id="A0A1F4U5I7"/>
<feature type="binding site" evidence="8">
    <location>
        <position position="28"/>
    </location>
    <ligand>
        <name>substrate</name>
    </ligand>
</feature>
<evidence type="ECO:0000256" key="3">
    <source>
        <dbReference type="ARBA" id="ARBA00022723"/>
    </source>
</evidence>
<name>A0A1F4U5I7_UNCSA</name>
<gene>
    <name evidence="8" type="primary">queE</name>
    <name evidence="10" type="ORF">A2438_02480</name>
</gene>
<dbReference type="InterPro" id="IPR024924">
    <property type="entry name" value="7-CO-7-deazaguanine_synth-like"/>
</dbReference>
<comment type="cofactor">
    <cofactor evidence="8">
        <name>Mg(2+)</name>
        <dbReference type="ChEBI" id="CHEBI:18420"/>
    </cofactor>
</comment>
<dbReference type="EC" id="4.3.99.3" evidence="8"/>
<evidence type="ECO:0000256" key="5">
    <source>
        <dbReference type="ARBA" id="ARBA00023004"/>
    </source>
</evidence>
<comment type="cofactor">
    <cofactor evidence="8">
        <name>S-adenosyl-L-methionine</name>
        <dbReference type="ChEBI" id="CHEBI:59789"/>
    </cofactor>
    <text evidence="8">Binds 1 S-adenosyl-L-methionine per subunit.</text>
</comment>
<evidence type="ECO:0000256" key="7">
    <source>
        <dbReference type="ARBA" id="ARBA00023239"/>
    </source>
</evidence>
<feature type="binding site" evidence="8">
    <location>
        <position position="87"/>
    </location>
    <ligand>
        <name>substrate</name>
    </ligand>
</feature>
<evidence type="ECO:0000256" key="2">
    <source>
        <dbReference type="ARBA" id="ARBA00022691"/>
    </source>
</evidence>
<organism evidence="10 11">
    <name type="scientific">candidate division WOR-1 bacterium RIFOXYC2_FULL_46_14</name>
    <dbReference type="NCBI Taxonomy" id="1802587"/>
    <lineage>
        <taxon>Bacteria</taxon>
        <taxon>Bacillati</taxon>
        <taxon>Saganbacteria</taxon>
    </lineage>
</organism>
<feature type="binding site" evidence="8">
    <location>
        <position position="89"/>
    </location>
    <ligand>
        <name>S-adenosyl-L-methionine</name>
        <dbReference type="ChEBI" id="CHEBI:59789"/>
    </ligand>
</feature>
<keyword evidence="6 8" id="KW-0411">Iron-sulfur</keyword>
<evidence type="ECO:0000313" key="10">
    <source>
        <dbReference type="EMBL" id="OGC40139.1"/>
    </source>
</evidence>
<sequence length="230" mass="25828">MSGAQLHEIFSSIQGEGLYVGDRQLFIRFSGCNLSCDYCDSKEALTLQPQFKVEDKKIDNPVTAEKLLEIVSSFTKNKNLHSAISITGGEPLLQVDFLAKFLPELKIPVYLETNGTLPNHLSEIINHVNIISMDFKAGHAKEHFHFMEIAYTSGKELFVKFPVGPEVTTKDIDEAAGLISQISPLIPLVLQPLHPIKIKKDQLLSFQAVAKRKLERVKIIPQVHKILHMF</sequence>
<dbReference type="PIRSF" id="PIRSF000370">
    <property type="entry name" value="QueE"/>
    <property type="match status" value="1"/>
</dbReference>
<evidence type="ECO:0000259" key="9">
    <source>
        <dbReference type="PROSITE" id="PS51918"/>
    </source>
</evidence>
<dbReference type="HAMAP" id="MF_00917">
    <property type="entry name" value="QueE"/>
    <property type="match status" value="1"/>
</dbReference>
<dbReference type="InterPro" id="IPR007197">
    <property type="entry name" value="rSAM"/>
</dbReference>
<dbReference type="PROSITE" id="PS51918">
    <property type="entry name" value="RADICAL_SAM"/>
    <property type="match status" value="1"/>
</dbReference>
<dbReference type="InterPro" id="IPR013785">
    <property type="entry name" value="Aldolase_TIM"/>
</dbReference>
<keyword evidence="5 8" id="KW-0408">Iron</keyword>
<dbReference type="GO" id="GO:0051539">
    <property type="term" value="F:4 iron, 4 sulfur cluster binding"/>
    <property type="evidence" value="ECO:0007669"/>
    <property type="project" value="UniProtKB-UniRule"/>
</dbReference>
<keyword evidence="1 8" id="KW-0004">4Fe-4S</keyword>
<dbReference type="Pfam" id="PF04055">
    <property type="entry name" value="Radical_SAM"/>
    <property type="match status" value="1"/>
</dbReference>
<evidence type="ECO:0000256" key="1">
    <source>
        <dbReference type="ARBA" id="ARBA00022485"/>
    </source>
</evidence>
<dbReference type="PANTHER" id="PTHR42836:SF1">
    <property type="entry name" value="7-CARBOXY-7-DEAZAGUANINE SYNTHASE"/>
    <property type="match status" value="1"/>
</dbReference>
<comment type="caution">
    <text evidence="8">Lacks conserved residue(s) required for the propagation of feature annotation.</text>
</comment>
<feature type="domain" description="Radical SAM core" evidence="9">
    <location>
        <begin position="19"/>
        <end position="230"/>
    </location>
</feature>
<dbReference type="GO" id="GO:0008616">
    <property type="term" value="P:tRNA queuosine(34) biosynthetic process"/>
    <property type="evidence" value="ECO:0007669"/>
    <property type="project" value="UniProtKB-UniRule"/>
</dbReference>
<keyword evidence="8" id="KW-0671">Queuosine biosynthesis</keyword>